<accession>A0ABY7LYL9</accession>
<dbReference type="RefSeq" id="WP_269562368.1">
    <property type="nucleotide sequence ID" value="NZ_CP114769.1"/>
</dbReference>
<reference evidence="1 2" key="1">
    <citation type="submission" date="2022-12" db="EMBL/GenBank/DDBJ databases">
        <title>Hymenobacter canadensis sp. nov. isolated from lake water of the Cambridge Bay, Canada.</title>
        <authorList>
            <person name="Kim W.H."/>
            <person name="Lee Y.M."/>
        </authorList>
    </citation>
    <scope>NUCLEOTIDE SEQUENCE [LARGE SCALE GENOMIC DNA]</scope>
    <source>
        <strain evidence="1 2">PAMC 29467</strain>
        <plasmid evidence="1 2">unnamed2</plasmid>
    </source>
</reference>
<name>A0ABY7LYL9_9BACT</name>
<keyword evidence="2" id="KW-1185">Reference proteome</keyword>
<dbReference type="NCBIfam" id="TIGR02241">
    <property type="entry name" value="conserved hypothetical phage tail region protein"/>
    <property type="match status" value="1"/>
</dbReference>
<dbReference type="PANTHER" id="PTHR38009:SF1">
    <property type="entry name" value="CONSERVED HYPOTHETICAL PHAGE TAIL PROTEIN"/>
    <property type="match status" value="1"/>
</dbReference>
<organism evidence="1 2">
    <name type="scientific">Hymenobacter canadensis</name>
    <dbReference type="NCBI Taxonomy" id="2999067"/>
    <lineage>
        <taxon>Bacteria</taxon>
        <taxon>Pseudomonadati</taxon>
        <taxon>Bacteroidota</taxon>
        <taxon>Cytophagia</taxon>
        <taxon>Cytophagales</taxon>
        <taxon>Hymenobacteraceae</taxon>
        <taxon>Hymenobacter</taxon>
    </lineage>
</organism>
<dbReference type="Pfam" id="PF06841">
    <property type="entry name" value="Phage_T4_gp19"/>
    <property type="match status" value="1"/>
</dbReference>
<dbReference type="InterPro" id="IPR011747">
    <property type="entry name" value="CHP02241"/>
</dbReference>
<proteinExistence type="predicted"/>
<gene>
    <name evidence="1" type="ORF">O3303_21325</name>
</gene>
<sequence>MLFLQTSSFRAGRRNGIHLLRALIFTFLTVANGARAQSPASQPQPKFYFQVNGLSGRGSIYFQEVSGLAEQDQVIDHRKGTSKGQTTDKMQGIKSGHTVTLKKGILTKDSDLRSFYNSFNQIKQNTTKRHTVVIKLLDETGSAVMIWTLTNAFVVKFTAIDLKSSSNEVAIETLALAYERLIISTP</sequence>
<geneLocation type="plasmid" evidence="1 2">
    <name>unnamed2</name>
</geneLocation>
<dbReference type="Proteomes" id="UP001211005">
    <property type="component" value="Plasmid unnamed2"/>
</dbReference>
<evidence type="ECO:0000313" key="1">
    <source>
        <dbReference type="EMBL" id="WBA44350.1"/>
    </source>
</evidence>
<dbReference type="EMBL" id="CP114769">
    <property type="protein sequence ID" value="WBA44350.1"/>
    <property type="molecule type" value="Genomic_DNA"/>
</dbReference>
<dbReference type="PANTHER" id="PTHR38009">
    <property type="entry name" value="CONSERVED HYPOTHETICAL PHAGE TAIL PROTEIN"/>
    <property type="match status" value="1"/>
</dbReference>
<dbReference type="InterPro" id="IPR010667">
    <property type="entry name" value="Phage_T4_Gp19"/>
</dbReference>
<keyword evidence="1" id="KW-0614">Plasmid</keyword>
<protein>
    <submittedName>
        <fullName evidence="1">Phage tail protein</fullName>
    </submittedName>
</protein>
<evidence type="ECO:0000313" key="2">
    <source>
        <dbReference type="Proteomes" id="UP001211005"/>
    </source>
</evidence>